<dbReference type="PROSITE" id="PS50931">
    <property type="entry name" value="HTH_LYSR"/>
    <property type="match status" value="1"/>
</dbReference>
<dbReference type="Pfam" id="PF00126">
    <property type="entry name" value="HTH_1"/>
    <property type="match status" value="1"/>
</dbReference>
<evidence type="ECO:0000259" key="5">
    <source>
        <dbReference type="PROSITE" id="PS50931"/>
    </source>
</evidence>
<evidence type="ECO:0000256" key="4">
    <source>
        <dbReference type="ARBA" id="ARBA00023163"/>
    </source>
</evidence>
<gene>
    <name evidence="6" type="ORF">HGT73_09535</name>
</gene>
<dbReference type="PANTHER" id="PTHR30579:SF3">
    <property type="entry name" value="TRANSCRIPTIONAL REGULATORY PROTEIN"/>
    <property type="match status" value="1"/>
</dbReference>
<keyword evidence="3" id="KW-0238">DNA-binding</keyword>
<dbReference type="EMBL" id="JABBFO010000008">
    <property type="protein sequence ID" value="MBT0727622.1"/>
    <property type="molecule type" value="Genomic_DNA"/>
</dbReference>
<dbReference type="SUPFAM" id="SSF53850">
    <property type="entry name" value="Periplasmic binding protein-like II"/>
    <property type="match status" value="1"/>
</dbReference>
<keyword evidence="2" id="KW-0805">Transcription regulation</keyword>
<comment type="similarity">
    <text evidence="1">Belongs to the LysR transcriptional regulatory family.</text>
</comment>
<dbReference type="InterPro" id="IPR000847">
    <property type="entry name" value="LysR_HTH_N"/>
</dbReference>
<evidence type="ECO:0000313" key="6">
    <source>
        <dbReference type="EMBL" id="MBT0727622.1"/>
    </source>
</evidence>
<feature type="domain" description="HTH lysR-type" evidence="5">
    <location>
        <begin position="20"/>
        <end position="77"/>
    </location>
</feature>
<evidence type="ECO:0000313" key="7">
    <source>
        <dbReference type="Proteomes" id="UP000786875"/>
    </source>
</evidence>
<dbReference type="Gene3D" id="3.40.190.290">
    <property type="match status" value="1"/>
</dbReference>
<dbReference type="RefSeq" id="WP_214214148.1">
    <property type="nucleotide sequence ID" value="NZ_JABBFO010000008.1"/>
</dbReference>
<accession>A0ABS5T875</accession>
<keyword evidence="4" id="KW-0804">Transcription</keyword>
<dbReference type="Proteomes" id="UP000786875">
    <property type="component" value="Unassembled WGS sequence"/>
</dbReference>
<comment type="caution">
    <text evidence="6">The sequence shown here is derived from an EMBL/GenBank/DDBJ whole genome shotgun (WGS) entry which is preliminary data.</text>
</comment>
<keyword evidence="7" id="KW-1185">Reference proteome</keyword>
<dbReference type="InterPro" id="IPR050176">
    <property type="entry name" value="LTTR"/>
</dbReference>
<dbReference type="InterPro" id="IPR005119">
    <property type="entry name" value="LysR_subst-bd"/>
</dbReference>
<protein>
    <submittedName>
        <fullName evidence="6">LysR family transcriptional regulator</fullName>
    </submittedName>
</protein>
<evidence type="ECO:0000256" key="1">
    <source>
        <dbReference type="ARBA" id="ARBA00009437"/>
    </source>
</evidence>
<evidence type="ECO:0000256" key="3">
    <source>
        <dbReference type="ARBA" id="ARBA00023125"/>
    </source>
</evidence>
<name>A0ABS5T875_9GAMM</name>
<dbReference type="InterPro" id="IPR036390">
    <property type="entry name" value="WH_DNA-bd_sf"/>
</dbReference>
<sequence length="312" mass="34902">MHNKSNQLSEYGKRRTSPTLNWDDARVFLAIAREGTLSRAAKRLNLGIATLSRRLERLESVLQIRLFARDQQGYTLTDEGRDLISPAEALEQAGFAFGDATYRNNDQVMGHVRLATAQGLADYLIIPALPKLIADHPNLTMEIVTSVSTVNLHRRDADIALRMVRPERGNVSIRQLGSLGFGLYASQHYIDNRKGSDTTRLSFEHDEFIGWSELQQSLPAAQWLTKILRGRSCRLTTTNLSAQLSAVEAGVGMAILPHFISKRNNLVCMQEDVGCDQPIWLAIHSDLAHSRRVRAVVNFLETLISENETLLS</sequence>
<dbReference type="SUPFAM" id="SSF46785">
    <property type="entry name" value="Winged helix' DNA-binding domain"/>
    <property type="match status" value="1"/>
</dbReference>
<dbReference type="Pfam" id="PF03466">
    <property type="entry name" value="LysR_substrate"/>
    <property type="match status" value="1"/>
</dbReference>
<dbReference type="InterPro" id="IPR036388">
    <property type="entry name" value="WH-like_DNA-bd_sf"/>
</dbReference>
<organism evidence="6 7">
    <name type="scientific">Rosenbergiella australiborealis</name>
    <dbReference type="NCBI Taxonomy" id="1544696"/>
    <lineage>
        <taxon>Bacteria</taxon>
        <taxon>Pseudomonadati</taxon>
        <taxon>Pseudomonadota</taxon>
        <taxon>Gammaproteobacteria</taxon>
        <taxon>Enterobacterales</taxon>
        <taxon>Erwiniaceae</taxon>
        <taxon>Rosenbergiella</taxon>
    </lineage>
</organism>
<dbReference type="PANTHER" id="PTHR30579">
    <property type="entry name" value="TRANSCRIPTIONAL REGULATOR"/>
    <property type="match status" value="1"/>
</dbReference>
<dbReference type="Gene3D" id="1.10.10.10">
    <property type="entry name" value="Winged helix-like DNA-binding domain superfamily/Winged helix DNA-binding domain"/>
    <property type="match status" value="1"/>
</dbReference>
<reference evidence="6 7" key="1">
    <citation type="submission" date="2020-04" db="EMBL/GenBank/DDBJ databases">
        <title>Genome sequencing of Rosenbergiella species.</title>
        <authorList>
            <person name="Alvarez-Perez S."/>
            <person name="Lievens B."/>
        </authorList>
    </citation>
    <scope>NUCLEOTIDE SEQUENCE [LARGE SCALE GENOMIC DNA]</scope>
    <source>
        <strain evidence="6 7">CdVSA20.1</strain>
    </source>
</reference>
<proteinExistence type="inferred from homology"/>
<evidence type="ECO:0000256" key="2">
    <source>
        <dbReference type="ARBA" id="ARBA00023015"/>
    </source>
</evidence>